<dbReference type="InterPro" id="IPR050051">
    <property type="entry name" value="EccE_dom"/>
</dbReference>
<dbReference type="Pfam" id="PF11203">
    <property type="entry name" value="EccE"/>
    <property type="match status" value="1"/>
</dbReference>
<evidence type="ECO:0000313" key="3">
    <source>
        <dbReference type="Proteomes" id="UP000581769"/>
    </source>
</evidence>
<keyword evidence="3" id="KW-1185">Reference proteome</keyword>
<gene>
    <name evidence="2" type="ORF">BJY18_005854</name>
</gene>
<sequence length="350" mass="36487">MAQSKPVPSAVRIELPQVVCWQLSVVAVLATLGRPWPVLTAAAAGAAVLLALTAVRVHGSWLYELAGLGSRFLVRHRRHELPDSAAKARTLIRLLLPGSEFRPLETAQGSTAAISHAHGLTALLVPGKPVDPRTFPMPAELLPPSNDDDPEFAVQVAFHAGTRPGSPVRTWLAAGAVRSADVPGDAELELALRNALRRIRRALARAGVPADPPPPDTVSAALTALAHVTGGRNELREDWRFWRTGPVSQACFTLDGWGTPADPVAAGLTAGLLAPITGITGVAVSLTLAARTGGDRSAILRLAATTEAAVDAAADRLARFLVPAGVRLSRLDGGHFPAVAASLPIGGFSR</sequence>
<accession>A0A840J3S0</accession>
<protein>
    <recommendedName>
        <fullName evidence="1">Type VII secretion system protein EccE domain-containing protein</fullName>
    </recommendedName>
</protein>
<dbReference type="AlphaFoldDB" id="A0A840J3S0"/>
<reference evidence="2 3" key="1">
    <citation type="submission" date="2020-08" db="EMBL/GenBank/DDBJ databases">
        <title>Sequencing the genomes of 1000 actinobacteria strains.</title>
        <authorList>
            <person name="Klenk H.-P."/>
        </authorList>
    </citation>
    <scope>NUCLEOTIDE SEQUENCE [LARGE SCALE GENOMIC DNA]</scope>
    <source>
        <strain evidence="2 3">DSM 45859</strain>
    </source>
</reference>
<dbReference type="RefSeq" id="WP_184783067.1">
    <property type="nucleotide sequence ID" value="NZ_JACHMG010000001.1"/>
</dbReference>
<dbReference type="Proteomes" id="UP000581769">
    <property type="component" value="Unassembled WGS sequence"/>
</dbReference>
<proteinExistence type="predicted"/>
<evidence type="ECO:0000259" key="1">
    <source>
        <dbReference type="Pfam" id="PF11203"/>
    </source>
</evidence>
<evidence type="ECO:0000313" key="2">
    <source>
        <dbReference type="EMBL" id="MBB4688369.1"/>
    </source>
</evidence>
<organism evidence="2 3">
    <name type="scientific">Amycolatopsis jiangsuensis</name>
    <dbReference type="NCBI Taxonomy" id="1181879"/>
    <lineage>
        <taxon>Bacteria</taxon>
        <taxon>Bacillati</taxon>
        <taxon>Actinomycetota</taxon>
        <taxon>Actinomycetes</taxon>
        <taxon>Pseudonocardiales</taxon>
        <taxon>Pseudonocardiaceae</taxon>
        <taxon>Amycolatopsis</taxon>
    </lineage>
</organism>
<comment type="caution">
    <text evidence="2">The sequence shown here is derived from an EMBL/GenBank/DDBJ whole genome shotgun (WGS) entry which is preliminary data.</text>
</comment>
<dbReference type="EMBL" id="JACHMG010000001">
    <property type="protein sequence ID" value="MBB4688369.1"/>
    <property type="molecule type" value="Genomic_DNA"/>
</dbReference>
<name>A0A840J3S0_9PSEU</name>
<feature type="domain" description="Type VII secretion system protein EccE" evidence="1">
    <location>
        <begin position="184"/>
        <end position="253"/>
    </location>
</feature>